<feature type="domain" description="HTH arsR-type" evidence="4">
    <location>
        <begin position="259"/>
        <end position="352"/>
    </location>
</feature>
<dbReference type="InterPro" id="IPR051081">
    <property type="entry name" value="HTH_MetalResp_TranReg"/>
</dbReference>
<dbReference type="Pfam" id="PF01022">
    <property type="entry name" value="HTH_5"/>
    <property type="match status" value="1"/>
</dbReference>
<evidence type="ECO:0000256" key="2">
    <source>
        <dbReference type="ARBA" id="ARBA00023125"/>
    </source>
</evidence>
<keyword evidence="1" id="KW-0805">Transcription regulation</keyword>
<evidence type="ECO:0000256" key="3">
    <source>
        <dbReference type="ARBA" id="ARBA00023163"/>
    </source>
</evidence>
<organism evidence="5 6">
    <name type="scientific">Tumebacillus avium</name>
    <dbReference type="NCBI Taxonomy" id="1903704"/>
    <lineage>
        <taxon>Bacteria</taxon>
        <taxon>Bacillati</taxon>
        <taxon>Bacillota</taxon>
        <taxon>Bacilli</taxon>
        <taxon>Bacillales</taxon>
        <taxon>Alicyclobacillaceae</taxon>
        <taxon>Tumebacillus</taxon>
    </lineage>
</organism>
<keyword evidence="3" id="KW-0804">Transcription</keyword>
<dbReference type="SUPFAM" id="SSF46785">
    <property type="entry name" value="Winged helix' DNA-binding domain"/>
    <property type="match status" value="1"/>
</dbReference>
<dbReference type="KEGG" id="tum:CBW65_19070"/>
<evidence type="ECO:0000259" key="4">
    <source>
        <dbReference type="PROSITE" id="PS50987"/>
    </source>
</evidence>
<dbReference type="Gene3D" id="1.10.10.10">
    <property type="entry name" value="Winged helix-like DNA-binding domain superfamily/Winged helix DNA-binding domain"/>
    <property type="match status" value="1"/>
</dbReference>
<dbReference type="GO" id="GO:0003677">
    <property type="term" value="F:DNA binding"/>
    <property type="evidence" value="ECO:0007669"/>
    <property type="project" value="UniProtKB-KW"/>
</dbReference>
<sequence length="352" mass="39678">MKMLDLSIGRPSVEVKVVSSLLFEAALGLAAVTYAEIQDTLERTASEWDEISSRLTLEAQQELAYCARHNTWQALLRLLHGGDFAEIGEFLAHLDSMPMEEFRYEVLPPFGGLQEEELRRRAAAGDENACDTLIQAAAGHGFLAAYVPFVLREDSEVLKRHLLVLVESWYEAAILPKEAEWSRVLQREVTVKREMQERLSPVDFVEAALGKAYQPDPWVRRVLLVPHIAYRPWTIQADLPGTRVFYYPVSDESLYGDDDPYRPPASLVLLHKALGDENRLRLLKLLSEGERTLQELTEALELAKSTIHHHLALLRSAGLVVSNGSAYVLKPAMLEQADKQLTAFLERGRPAR</sequence>
<keyword evidence="6" id="KW-1185">Reference proteome</keyword>
<evidence type="ECO:0000256" key="1">
    <source>
        <dbReference type="ARBA" id="ARBA00023015"/>
    </source>
</evidence>
<evidence type="ECO:0000313" key="6">
    <source>
        <dbReference type="Proteomes" id="UP000195437"/>
    </source>
</evidence>
<proteinExistence type="predicted"/>
<dbReference type="InterPro" id="IPR036390">
    <property type="entry name" value="WH_DNA-bd_sf"/>
</dbReference>
<dbReference type="RefSeq" id="WP_087458191.1">
    <property type="nucleotide sequence ID" value="NZ_CP021434.1"/>
</dbReference>
<dbReference type="CDD" id="cd00090">
    <property type="entry name" value="HTH_ARSR"/>
    <property type="match status" value="1"/>
</dbReference>
<dbReference type="InterPro" id="IPR001845">
    <property type="entry name" value="HTH_ArsR_DNA-bd_dom"/>
</dbReference>
<dbReference type="GO" id="GO:0003700">
    <property type="term" value="F:DNA-binding transcription factor activity"/>
    <property type="evidence" value="ECO:0007669"/>
    <property type="project" value="InterPro"/>
</dbReference>
<dbReference type="InterPro" id="IPR036388">
    <property type="entry name" value="WH-like_DNA-bd_sf"/>
</dbReference>
<dbReference type="InterPro" id="IPR011991">
    <property type="entry name" value="ArsR-like_HTH"/>
</dbReference>
<dbReference type="SMART" id="SM00418">
    <property type="entry name" value="HTH_ARSR"/>
    <property type="match status" value="1"/>
</dbReference>
<dbReference type="EMBL" id="CP021434">
    <property type="protein sequence ID" value="ARU62841.1"/>
    <property type="molecule type" value="Genomic_DNA"/>
</dbReference>
<dbReference type="PANTHER" id="PTHR33154">
    <property type="entry name" value="TRANSCRIPTIONAL REGULATOR, ARSR FAMILY"/>
    <property type="match status" value="1"/>
</dbReference>
<dbReference type="PRINTS" id="PR00778">
    <property type="entry name" value="HTHARSR"/>
</dbReference>
<gene>
    <name evidence="5" type="ORF">CBW65_19070</name>
</gene>
<name>A0A1Y0IQP4_9BACL</name>
<dbReference type="Proteomes" id="UP000195437">
    <property type="component" value="Chromosome"/>
</dbReference>
<dbReference type="AlphaFoldDB" id="A0A1Y0IQP4"/>
<evidence type="ECO:0000313" key="5">
    <source>
        <dbReference type="EMBL" id="ARU62841.1"/>
    </source>
</evidence>
<reference evidence="6" key="1">
    <citation type="submission" date="2017-05" db="EMBL/GenBank/DDBJ databases">
        <authorList>
            <person name="Sung H."/>
        </authorList>
    </citation>
    <scope>NUCLEOTIDE SEQUENCE [LARGE SCALE GENOMIC DNA]</scope>
    <source>
        <strain evidence="6">AR23208</strain>
    </source>
</reference>
<dbReference type="OrthoDB" id="2646147at2"/>
<dbReference type="PANTHER" id="PTHR33154:SF18">
    <property type="entry name" value="ARSENICAL RESISTANCE OPERON REPRESSOR"/>
    <property type="match status" value="1"/>
</dbReference>
<protein>
    <recommendedName>
        <fullName evidence="4">HTH arsR-type domain-containing protein</fullName>
    </recommendedName>
</protein>
<accession>A0A1Y0IQP4</accession>
<keyword evidence="2" id="KW-0238">DNA-binding</keyword>
<dbReference type="PROSITE" id="PS50987">
    <property type="entry name" value="HTH_ARSR_2"/>
    <property type="match status" value="1"/>
</dbReference>